<dbReference type="InterPro" id="IPR012037">
    <property type="entry name" value="Alpha/beta-hydrolase_fam"/>
</dbReference>
<evidence type="ECO:0000256" key="1">
    <source>
        <dbReference type="SAM" id="Phobius"/>
    </source>
</evidence>
<keyword evidence="1" id="KW-0812">Transmembrane</keyword>
<dbReference type="InterPro" id="IPR027787">
    <property type="entry name" value="Alpha/beta-hydrolase_catalytic"/>
</dbReference>
<feature type="transmembrane region" description="Helical" evidence="1">
    <location>
        <begin position="48"/>
        <end position="68"/>
    </location>
</feature>
<proteinExistence type="predicted"/>
<evidence type="ECO:0000259" key="3">
    <source>
        <dbReference type="Pfam" id="PF15420"/>
    </source>
</evidence>
<dbReference type="RefSeq" id="WP_140602986.1">
    <property type="nucleotide sequence ID" value="NZ_SAWY01000019.1"/>
</dbReference>
<evidence type="ECO:0000313" key="4">
    <source>
        <dbReference type="EMBL" id="TPH15587.1"/>
    </source>
</evidence>
<dbReference type="InterPro" id="IPR027788">
    <property type="entry name" value="Alpha/beta-hydrolase_N_dom"/>
</dbReference>
<organism evidence="4 5">
    <name type="scientific">Litorilituus lipolyticus</name>
    <dbReference type="NCBI Taxonomy" id="2491017"/>
    <lineage>
        <taxon>Bacteria</taxon>
        <taxon>Pseudomonadati</taxon>
        <taxon>Pseudomonadota</taxon>
        <taxon>Gammaproteobacteria</taxon>
        <taxon>Alteromonadales</taxon>
        <taxon>Colwelliaceae</taxon>
        <taxon>Litorilituus</taxon>
    </lineage>
</organism>
<feature type="transmembrane region" description="Helical" evidence="1">
    <location>
        <begin position="80"/>
        <end position="99"/>
    </location>
</feature>
<reference evidence="4 5" key="1">
    <citation type="submission" date="2019-01" db="EMBL/GenBank/DDBJ databases">
        <title>Litorilituus lipolytica sp. nov., isolated from intertidal sand of the Yellow Sea in China.</title>
        <authorList>
            <person name="Liu A."/>
        </authorList>
    </citation>
    <scope>NUCLEOTIDE SEQUENCE [LARGE SCALE GENOMIC DNA]</scope>
    <source>
        <strain evidence="4 5">RZ04</strain>
    </source>
</reference>
<feature type="domain" description="Alpha/beta-hydrolase catalytic" evidence="2">
    <location>
        <begin position="255"/>
        <end position="541"/>
    </location>
</feature>
<dbReference type="Pfam" id="PF15420">
    <property type="entry name" value="Abhydrolase_9_N"/>
    <property type="match status" value="1"/>
</dbReference>
<feature type="transmembrane region" description="Helical" evidence="1">
    <location>
        <begin position="15"/>
        <end position="36"/>
    </location>
</feature>
<evidence type="ECO:0000313" key="5">
    <source>
        <dbReference type="Proteomes" id="UP000315303"/>
    </source>
</evidence>
<feature type="transmembrane region" description="Helical" evidence="1">
    <location>
        <begin position="119"/>
        <end position="142"/>
    </location>
</feature>
<keyword evidence="1" id="KW-1133">Transmembrane helix</keyword>
<gene>
    <name evidence="4" type="ORF">EPA86_08380</name>
</gene>
<evidence type="ECO:0000259" key="2">
    <source>
        <dbReference type="Pfam" id="PF10081"/>
    </source>
</evidence>
<accession>A0A502L5K6</accession>
<dbReference type="EMBL" id="SAWY01000019">
    <property type="protein sequence ID" value="TPH15587.1"/>
    <property type="molecule type" value="Genomic_DNA"/>
</dbReference>
<name>A0A502L5K6_9GAMM</name>
<evidence type="ECO:0008006" key="6">
    <source>
        <dbReference type="Google" id="ProtNLM"/>
    </source>
</evidence>
<feature type="transmembrane region" description="Helical" evidence="1">
    <location>
        <begin position="162"/>
        <end position="183"/>
    </location>
</feature>
<dbReference type="Proteomes" id="UP000315303">
    <property type="component" value="Unassembled WGS sequence"/>
</dbReference>
<keyword evidence="1" id="KW-0472">Membrane</keyword>
<feature type="domain" description="Alpha/beta-hydrolase N-terminal" evidence="3">
    <location>
        <begin position="31"/>
        <end position="238"/>
    </location>
</feature>
<comment type="caution">
    <text evidence="4">The sequence shown here is derived from an EMBL/GenBank/DDBJ whole genome shotgun (WGS) entry which is preliminary data.</text>
</comment>
<sequence length="550" mass="62452">MKKIKRWLKNYNNSLSYVGLIVAVTFFSISLSPSLLPRPYILQGVLSGFSLLVGYSLGVACTYLWHYLELPEFKKQIKTTLQYIISALSILIFIYTIYASNNWQNELRILMGQAPNEEFLYIQMIAIALLLAFSLLFIARLFKKSFNNLRFTLHKLIPRRIANVLGLSLIAFIVFTFTNNFIISKIVTTFDEIYSIADENTDSGIKKPTNSLYTGSNSSLIQWKNLGRTGQNFIANGPTQAELTAFFSQKTLSPLRVYVGLRSRESAEQRAQLALQELIRIKGFSRSKLIVATPTGTGWLDPSAMNTFEYLHQGDTAIVSMQYSYLPSWLTLLVDPSGAKRSALVLYNTIHRYWSSLPKESRPDLYVFGLSLGALGAETSINLTTIINNPIQGGLFAGAPFPSTVSPQLIKQRNPSSPQWLPTIQDGSLVRFTAQENQLNNENWHWGPMRFVYIQYASDPMVFFSLDLYRKEPDWMKGERGHDVSPDFNWYPIITFLQVLFDLPMADKVPRGSSHRYSASSYIDGWVEVTQPKGLTKEKLKSIKHHFSDQ</sequence>
<dbReference type="OrthoDB" id="4397445at2"/>
<dbReference type="Pfam" id="PF10081">
    <property type="entry name" value="Abhydrolase_9"/>
    <property type="match status" value="1"/>
</dbReference>
<protein>
    <recommendedName>
        <fullName evidence="6">Alpha/beta-hydrolase catalytic domain-containing protein</fullName>
    </recommendedName>
</protein>
<keyword evidence="5" id="KW-1185">Reference proteome</keyword>
<dbReference type="PIRSF" id="PIRSF007542">
    <property type="entry name" value="UCP007542"/>
    <property type="match status" value="1"/>
</dbReference>
<dbReference type="AlphaFoldDB" id="A0A502L5K6"/>